<protein>
    <submittedName>
        <fullName evidence="1">Uncharacterized protein</fullName>
    </submittedName>
</protein>
<evidence type="ECO:0000313" key="1">
    <source>
        <dbReference type="EMBL" id="KAF6022039.1"/>
    </source>
</evidence>
<proteinExistence type="predicted"/>
<organism evidence="1 2">
    <name type="scientific">Bugula neritina</name>
    <name type="common">Brown bryozoan</name>
    <name type="synonym">Sertularia neritina</name>
    <dbReference type="NCBI Taxonomy" id="10212"/>
    <lineage>
        <taxon>Eukaryota</taxon>
        <taxon>Metazoa</taxon>
        <taxon>Spiralia</taxon>
        <taxon>Lophotrochozoa</taxon>
        <taxon>Bryozoa</taxon>
        <taxon>Gymnolaemata</taxon>
        <taxon>Cheilostomatida</taxon>
        <taxon>Flustrina</taxon>
        <taxon>Buguloidea</taxon>
        <taxon>Bugulidae</taxon>
        <taxon>Bugula</taxon>
    </lineage>
</organism>
<accession>A0A7J7J732</accession>
<gene>
    <name evidence="1" type="ORF">EB796_019652</name>
</gene>
<sequence>MIRLLLHCRTVLWTDSDSERLQTLMADADSDRLSFCTKYFNLQFYKVPQHIFVVVIKQKESSCNCSQNG</sequence>
<name>A0A7J7J732_BUGNE</name>
<dbReference type="EMBL" id="VXIV02002912">
    <property type="protein sequence ID" value="KAF6022039.1"/>
    <property type="molecule type" value="Genomic_DNA"/>
</dbReference>
<keyword evidence="2" id="KW-1185">Reference proteome</keyword>
<evidence type="ECO:0000313" key="2">
    <source>
        <dbReference type="Proteomes" id="UP000593567"/>
    </source>
</evidence>
<reference evidence="1" key="1">
    <citation type="submission" date="2020-06" db="EMBL/GenBank/DDBJ databases">
        <title>Draft genome of Bugula neritina, a colonial animal packing powerful symbionts and potential medicines.</title>
        <authorList>
            <person name="Rayko M."/>
        </authorList>
    </citation>
    <scope>NUCLEOTIDE SEQUENCE [LARGE SCALE GENOMIC DNA]</scope>
    <source>
        <strain evidence="1">Kwan_BN1</strain>
    </source>
</reference>
<dbReference type="AlphaFoldDB" id="A0A7J7J732"/>
<comment type="caution">
    <text evidence="1">The sequence shown here is derived from an EMBL/GenBank/DDBJ whole genome shotgun (WGS) entry which is preliminary data.</text>
</comment>
<dbReference type="Proteomes" id="UP000593567">
    <property type="component" value="Unassembled WGS sequence"/>
</dbReference>